<keyword evidence="2" id="KW-1185">Reference proteome</keyword>
<protein>
    <recommendedName>
        <fullName evidence="3">Resolvase/invertase-type recombinase catalytic domain-containing protein</fullName>
    </recommendedName>
</protein>
<reference evidence="1" key="1">
    <citation type="submission" date="2022-01" db="EMBL/GenBank/DDBJ databases">
        <title>Antribacter sp. nov., isolated from Guizhou of China.</title>
        <authorList>
            <person name="Chengliang C."/>
            <person name="Ya Z."/>
        </authorList>
    </citation>
    <scope>NUCLEOTIDE SEQUENCE</scope>
    <source>
        <strain evidence="1">KLBMP 9083</strain>
    </source>
</reference>
<evidence type="ECO:0000313" key="2">
    <source>
        <dbReference type="Proteomes" id="UP001165405"/>
    </source>
</evidence>
<comment type="caution">
    <text evidence="1">The sequence shown here is derived from an EMBL/GenBank/DDBJ whole genome shotgun (WGS) entry which is preliminary data.</text>
</comment>
<name>A0AA41QF86_9MICO</name>
<dbReference type="AlphaFoldDB" id="A0AA41QF86"/>
<dbReference type="RefSeq" id="WP_236089862.1">
    <property type="nucleotide sequence ID" value="NZ_JAKGSG010000037.1"/>
</dbReference>
<accession>A0AA41QF86</accession>
<evidence type="ECO:0008006" key="3">
    <source>
        <dbReference type="Google" id="ProtNLM"/>
    </source>
</evidence>
<evidence type="ECO:0000313" key="1">
    <source>
        <dbReference type="EMBL" id="MCF4122062.1"/>
    </source>
</evidence>
<proteinExistence type="predicted"/>
<dbReference type="Proteomes" id="UP001165405">
    <property type="component" value="Unassembled WGS sequence"/>
</dbReference>
<sequence length="123" mass="13372">MESLTEQHEVSGPVVYGYLRLPNLPAAKQHALTTAMNHYCADHELVLGGLFREISATPEAAFAGLLQALRAHRSYGVVVPAANHLGTKDIAAARRRLIDATGARLLLMVGERQLVVTDHAPRR</sequence>
<organism evidence="1 2">
    <name type="scientific">Antribacter soli</name>
    <dbReference type="NCBI Taxonomy" id="2910976"/>
    <lineage>
        <taxon>Bacteria</taxon>
        <taxon>Bacillati</taxon>
        <taxon>Actinomycetota</taxon>
        <taxon>Actinomycetes</taxon>
        <taxon>Micrococcales</taxon>
        <taxon>Promicromonosporaceae</taxon>
        <taxon>Antribacter</taxon>
    </lineage>
</organism>
<dbReference type="EMBL" id="JAKGSG010000037">
    <property type="protein sequence ID" value="MCF4122062.1"/>
    <property type="molecule type" value="Genomic_DNA"/>
</dbReference>
<gene>
    <name evidence="1" type="ORF">L1785_13850</name>
</gene>